<dbReference type="GO" id="GO:0008270">
    <property type="term" value="F:zinc ion binding"/>
    <property type="evidence" value="ECO:0007669"/>
    <property type="project" value="UniProtKB-KW"/>
</dbReference>
<comment type="caution">
    <text evidence="8">The sequence shown here is derived from an EMBL/GenBank/DDBJ whole genome shotgun (WGS) entry which is preliminary data.</text>
</comment>
<gene>
    <name evidence="8" type="ORF">DYB30_009022</name>
</gene>
<protein>
    <recommendedName>
        <fullName evidence="10">RING-type domain-containing protein</fullName>
    </recommendedName>
</protein>
<dbReference type="PANTHER" id="PTHR47219">
    <property type="entry name" value="RAB GTPASE-ACTIVATING PROTEIN 1-LIKE"/>
    <property type="match status" value="1"/>
</dbReference>
<dbReference type="InterPro" id="IPR001841">
    <property type="entry name" value="Znf_RING"/>
</dbReference>
<keyword evidence="4" id="KW-0472">Membrane</keyword>
<evidence type="ECO:0000259" key="6">
    <source>
        <dbReference type="PROSITE" id="PS50086"/>
    </source>
</evidence>
<evidence type="ECO:0000313" key="9">
    <source>
        <dbReference type="Proteomes" id="UP000266643"/>
    </source>
</evidence>
<dbReference type="InterPro" id="IPR035969">
    <property type="entry name" value="Rab-GAP_TBC_sf"/>
</dbReference>
<dbReference type="Proteomes" id="UP000266643">
    <property type="component" value="Unassembled WGS sequence"/>
</dbReference>
<dbReference type="SUPFAM" id="SSF52025">
    <property type="entry name" value="PA domain"/>
    <property type="match status" value="1"/>
</dbReference>
<name>A0A397EC74_APHAT</name>
<feature type="domain" description="RING-type" evidence="7">
    <location>
        <begin position="844"/>
        <end position="893"/>
    </location>
</feature>
<keyword evidence="2" id="KW-0812">Transmembrane</keyword>
<dbReference type="InterPro" id="IPR013083">
    <property type="entry name" value="Znf_RING/FYVE/PHD"/>
</dbReference>
<accession>A0A397EC74</accession>
<dbReference type="SUPFAM" id="SSF47923">
    <property type="entry name" value="Ypt/Rab-GAP domain of gyp1p"/>
    <property type="match status" value="2"/>
</dbReference>
<evidence type="ECO:0000256" key="1">
    <source>
        <dbReference type="ARBA" id="ARBA00004370"/>
    </source>
</evidence>
<keyword evidence="5" id="KW-0863">Zinc-finger</keyword>
<dbReference type="Gene3D" id="3.50.30.30">
    <property type="match status" value="1"/>
</dbReference>
<dbReference type="PANTHER" id="PTHR47219:SF20">
    <property type="entry name" value="TBC1 DOMAIN FAMILY MEMBER 2B"/>
    <property type="match status" value="1"/>
</dbReference>
<evidence type="ECO:0000256" key="3">
    <source>
        <dbReference type="ARBA" id="ARBA00022989"/>
    </source>
</evidence>
<dbReference type="Pfam" id="PF13639">
    <property type="entry name" value="zf-RING_2"/>
    <property type="match status" value="1"/>
</dbReference>
<organism evidence="8 9">
    <name type="scientific">Aphanomyces astaci</name>
    <name type="common">Crayfish plague agent</name>
    <dbReference type="NCBI Taxonomy" id="112090"/>
    <lineage>
        <taxon>Eukaryota</taxon>
        <taxon>Sar</taxon>
        <taxon>Stramenopiles</taxon>
        <taxon>Oomycota</taxon>
        <taxon>Saprolegniomycetes</taxon>
        <taxon>Saprolegniales</taxon>
        <taxon>Verrucalvaceae</taxon>
        <taxon>Aphanomyces</taxon>
    </lineage>
</organism>
<dbReference type="InterPro" id="IPR000195">
    <property type="entry name" value="Rab-GAP-TBC_dom"/>
</dbReference>
<dbReference type="VEuPathDB" id="FungiDB:H257_14341"/>
<reference evidence="8 9" key="1">
    <citation type="submission" date="2018-08" db="EMBL/GenBank/DDBJ databases">
        <title>Aphanomyces genome sequencing and annotation.</title>
        <authorList>
            <person name="Minardi D."/>
            <person name="Oidtmann B."/>
            <person name="Van Der Giezen M."/>
            <person name="Studholme D.J."/>
        </authorList>
    </citation>
    <scope>NUCLEOTIDE SEQUENCE [LARGE SCALE GENOMIC DNA]</scope>
    <source>
        <strain evidence="8 9">D2</strain>
    </source>
</reference>
<dbReference type="GO" id="GO:0031267">
    <property type="term" value="F:small GTPase binding"/>
    <property type="evidence" value="ECO:0007669"/>
    <property type="project" value="TreeGrafter"/>
</dbReference>
<dbReference type="InterPro" id="IPR003137">
    <property type="entry name" value="PA_domain"/>
</dbReference>
<dbReference type="Pfam" id="PF00566">
    <property type="entry name" value="RabGAP-TBC"/>
    <property type="match status" value="2"/>
</dbReference>
<evidence type="ECO:0008006" key="10">
    <source>
        <dbReference type="Google" id="ProtNLM"/>
    </source>
</evidence>
<proteinExistence type="predicted"/>
<keyword evidence="5" id="KW-0862">Zinc</keyword>
<dbReference type="PROSITE" id="PS50089">
    <property type="entry name" value="ZF_RING_2"/>
    <property type="match status" value="1"/>
</dbReference>
<evidence type="ECO:0000313" key="8">
    <source>
        <dbReference type="EMBL" id="RHY80067.1"/>
    </source>
</evidence>
<dbReference type="SUPFAM" id="SSF57850">
    <property type="entry name" value="RING/U-box"/>
    <property type="match status" value="1"/>
</dbReference>
<dbReference type="PROSITE" id="PS50086">
    <property type="entry name" value="TBC_RABGAP"/>
    <property type="match status" value="1"/>
</dbReference>
<dbReference type="InterPro" id="IPR050302">
    <property type="entry name" value="Rab_GAP_TBC_domain"/>
</dbReference>
<keyword evidence="3" id="KW-1133">Transmembrane helix</keyword>
<dbReference type="GO" id="GO:0016020">
    <property type="term" value="C:membrane"/>
    <property type="evidence" value="ECO:0007669"/>
    <property type="project" value="UniProtKB-SubCell"/>
</dbReference>
<evidence type="ECO:0000259" key="7">
    <source>
        <dbReference type="PROSITE" id="PS50089"/>
    </source>
</evidence>
<comment type="subcellular location">
    <subcellularLocation>
        <location evidence="1">Membrane</location>
    </subcellularLocation>
</comment>
<evidence type="ECO:0000256" key="4">
    <source>
        <dbReference type="ARBA" id="ARBA00023136"/>
    </source>
</evidence>
<evidence type="ECO:0000256" key="2">
    <source>
        <dbReference type="ARBA" id="ARBA00022692"/>
    </source>
</evidence>
<dbReference type="Gene3D" id="1.10.472.80">
    <property type="entry name" value="Ypt/Rab-GAP domain of gyp1p, domain 3"/>
    <property type="match status" value="2"/>
</dbReference>
<keyword evidence="5" id="KW-0479">Metal-binding</keyword>
<sequence length="898" mass="99164">MAMYLQSSALVVPAEDLTWVWELLVASRQSSSSSETTASDTSDPLLMDTPVRRLSSAVRAMLQPLPLSSVHANMQHFHGLPSVCNVLLSVCFSAHTAHKVLSVLLETLLPDYHVASMSGFRVDWKIVDLTLARLDPALSRHLAVIRFLATSIMYHISTPCMMQWFFSMFADAFPSVVTTQLYTWVLATSSKVPPSAPSNWLVATALALLLFVGDVLHGAADATTVMTLLHHFSHVGMNELAAVLLREVGNDVAVALEALAYLVDDVFPHYHSSSLLGLHVDCAVIETLVHQNDPHLVHHMQSLGLNMEILCTNWLMACFITTAPCSFHMGLLDMLFAAESADAASAVVVMTSVAIFLHLSSSLIHQHDTGGVLHVIKRFLASQSSSPPEFLSVVRTLLRQLPLHELRMMREVHGAAVQDKQAAFEAKKAAIKAMSTAGTRLSSPPPPPISSSSSSRFKRFLGGHALKKAPPLPSLFSMRRQDEGEKSRWGDEVYEDEDADREWDLLQNQLQHTNNLLEDDAIDAVECAHIKERIIHTWSAARHTPAHAQTRVDLLKAALFVSPQQSQPLPSRSKTASALVSRHTARARASLQALGVKWRSRSPSKPSDISIISESGRKKTPLSPTALQLSEIADSYYGGDLTHDQRMRRKADLITKSLFPDDASPIVNDVAHKVVLVLRGHCRFVTKARVVHQANASGMIVMDDIHRGDNPFDDGRWEVRMSSEDNVDQEHVKHHHDMHLPPSVFISHTSGRRLQRHLDHSTSARGTECDGGGYEHNPLSYVRCDDLIPGSQHIDQGVDWLDVGHLPVLSSFSDLVCAMLPYMGYAYASSFCFVLLRYSWSSACPTFHGKLPQHVLRPGGGDVGLVLPCPHVYHQQCIDRWFEKGSNACPLCKRLAFS</sequence>
<feature type="domain" description="Rab-GAP TBC" evidence="6">
    <location>
        <begin position="11"/>
        <end position="189"/>
    </location>
</feature>
<dbReference type="Pfam" id="PF02225">
    <property type="entry name" value="PA"/>
    <property type="match status" value="1"/>
</dbReference>
<evidence type="ECO:0000256" key="5">
    <source>
        <dbReference type="PROSITE-ProRule" id="PRU00175"/>
    </source>
</evidence>
<dbReference type="InterPro" id="IPR046450">
    <property type="entry name" value="PA_dom_sf"/>
</dbReference>
<dbReference type="GO" id="GO:0005096">
    <property type="term" value="F:GTPase activator activity"/>
    <property type="evidence" value="ECO:0007669"/>
    <property type="project" value="TreeGrafter"/>
</dbReference>
<dbReference type="Gene3D" id="3.30.40.10">
    <property type="entry name" value="Zinc/RING finger domain, C3HC4 (zinc finger)"/>
    <property type="match status" value="1"/>
</dbReference>
<dbReference type="EMBL" id="QUTD01000126">
    <property type="protein sequence ID" value="RHY80067.1"/>
    <property type="molecule type" value="Genomic_DNA"/>
</dbReference>
<dbReference type="AlphaFoldDB" id="A0A397EC74"/>